<feature type="compositionally biased region" description="Basic and acidic residues" evidence="1">
    <location>
        <begin position="25"/>
        <end position="34"/>
    </location>
</feature>
<dbReference type="EMBL" id="CAJNDS010002069">
    <property type="protein sequence ID" value="CAE7303800.1"/>
    <property type="molecule type" value="Genomic_DNA"/>
</dbReference>
<accession>A0A812NAJ9</accession>
<evidence type="ECO:0000313" key="3">
    <source>
        <dbReference type="Proteomes" id="UP000604046"/>
    </source>
</evidence>
<dbReference type="AlphaFoldDB" id="A0A812NAJ9"/>
<dbReference type="Proteomes" id="UP000604046">
    <property type="component" value="Unassembled WGS sequence"/>
</dbReference>
<sequence>MEESFKTTNADEKMEEVETGLVQAEQRRLIETKRRPPPAVKVKVKAMQEPQGFGRRGQARGEAEATLSSIPLPSFVERAVKKKKISPKRAATEVASSSKRYKVAEPAEAPTLSSEMLRAIPRRTMEQHLADHARAVQEATEKAMELAGNHKGEMVISRASWVVSKLDLPPPPLPPLLGRFRRDRLQRNPLANRIVELLPDNA</sequence>
<feature type="region of interest" description="Disordered" evidence="1">
    <location>
        <begin position="1"/>
        <end position="65"/>
    </location>
</feature>
<evidence type="ECO:0000313" key="2">
    <source>
        <dbReference type="EMBL" id="CAE7303800.1"/>
    </source>
</evidence>
<keyword evidence="3" id="KW-1185">Reference proteome</keyword>
<feature type="region of interest" description="Disordered" evidence="1">
    <location>
        <begin position="88"/>
        <end position="111"/>
    </location>
</feature>
<reference evidence="2" key="1">
    <citation type="submission" date="2021-02" db="EMBL/GenBank/DDBJ databases">
        <authorList>
            <person name="Dougan E. K."/>
            <person name="Rhodes N."/>
            <person name="Thang M."/>
            <person name="Chan C."/>
        </authorList>
    </citation>
    <scope>NUCLEOTIDE SEQUENCE</scope>
</reference>
<gene>
    <name evidence="2" type="ORF">SNAT2548_LOCUS15975</name>
</gene>
<organism evidence="2 3">
    <name type="scientific">Symbiodinium natans</name>
    <dbReference type="NCBI Taxonomy" id="878477"/>
    <lineage>
        <taxon>Eukaryota</taxon>
        <taxon>Sar</taxon>
        <taxon>Alveolata</taxon>
        <taxon>Dinophyceae</taxon>
        <taxon>Suessiales</taxon>
        <taxon>Symbiodiniaceae</taxon>
        <taxon>Symbiodinium</taxon>
    </lineage>
</organism>
<name>A0A812NAJ9_9DINO</name>
<comment type="caution">
    <text evidence="2">The sequence shown here is derived from an EMBL/GenBank/DDBJ whole genome shotgun (WGS) entry which is preliminary data.</text>
</comment>
<evidence type="ECO:0000256" key="1">
    <source>
        <dbReference type="SAM" id="MobiDB-lite"/>
    </source>
</evidence>
<proteinExistence type="predicted"/>
<protein>
    <submittedName>
        <fullName evidence="2">Uncharacterized protein</fullName>
    </submittedName>
</protein>